<gene>
    <name evidence="1" type="ORF">PFISCL1PPCAC_25818</name>
</gene>
<evidence type="ECO:0000313" key="2">
    <source>
        <dbReference type="Proteomes" id="UP001432322"/>
    </source>
</evidence>
<keyword evidence="2" id="KW-1185">Reference proteome</keyword>
<dbReference type="AlphaFoldDB" id="A0AAV5WTZ6"/>
<dbReference type="Proteomes" id="UP001432322">
    <property type="component" value="Unassembled WGS sequence"/>
</dbReference>
<dbReference type="EMBL" id="BTSY01000006">
    <property type="protein sequence ID" value="GMT34521.1"/>
    <property type="molecule type" value="Genomic_DNA"/>
</dbReference>
<feature type="non-terminal residue" evidence="1">
    <location>
        <position position="227"/>
    </location>
</feature>
<evidence type="ECO:0000313" key="1">
    <source>
        <dbReference type="EMBL" id="GMT34521.1"/>
    </source>
</evidence>
<protein>
    <submittedName>
        <fullName evidence="1">Uncharacterized protein</fullName>
    </submittedName>
</protein>
<proteinExistence type="predicted"/>
<sequence>QTEVEHENGCHVLARAHHEVGRLDVPDYESKVVESLDRVERLHAHADPGADAEQIVVLHHVVRLAFPTRLLHLARLERFEIRAAQAHDDEGEVAMLAEGVDAREVLRLARRIYRTQDEDLLLQLTLASRRGRLRLQRGEHRFLIVPRLVHYSETAVVDELRDLPFALVEPFARLELDVFLHSGLALRPCVHYLLASFPLLGEVLGGGGSRLLLLHALIRISRPSHRE</sequence>
<accession>A0AAV5WTZ6</accession>
<reference evidence="1" key="1">
    <citation type="submission" date="2023-10" db="EMBL/GenBank/DDBJ databases">
        <title>Genome assembly of Pristionchus species.</title>
        <authorList>
            <person name="Yoshida K."/>
            <person name="Sommer R.J."/>
        </authorList>
    </citation>
    <scope>NUCLEOTIDE SEQUENCE</scope>
    <source>
        <strain evidence="1">RS5133</strain>
    </source>
</reference>
<feature type="non-terminal residue" evidence="1">
    <location>
        <position position="1"/>
    </location>
</feature>
<organism evidence="1 2">
    <name type="scientific">Pristionchus fissidentatus</name>
    <dbReference type="NCBI Taxonomy" id="1538716"/>
    <lineage>
        <taxon>Eukaryota</taxon>
        <taxon>Metazoa</taxon>
        <taxon>Ecdysozoa</taxon>
        <taxon>Nematoda</taxon>
        <taxon>Chromadorea</taxon>
        <taxon>Rhabditida</taxon>
        <taxon>Rhabditina</taxon>
        <taxon>Diplogasteromorpha</taxon>
        <taxon>Diplogasteroidea</taxon>
        <taxon>Neodiplogasteridae</taxon>
        <taxon>Pristionchus</taxon>
    </lineage>
</organism>
<name>A0AAV5WTZ6_9BILA</name>
<comment type="caution">
    <text evidence="1">The sequence shown here is derived from an EMBL/GenBank/DDBJ whole genome shotgun (WGS) entry which is preliminary data.</text>
</comment>